<feature type="compositionally biased region" description="Low complexity" evidence="1">
    <location>
        <begin position="257"/>
        <end position="266"/>
    </location>
</feature>
<dbReference type="AlphaFoldDB" id="A0A1B9IWJ1"/>
<gene>
    <name evidence="2" type="ORF">L486_02555</name>
</gene>
<evidence type="ECO:0000313" key="3">
    <source>
        <dbReference type="Proteomes" id="UP000092583"/>
    </source>
</evidence>
<sequence>MLQFGKSEINWLKTISERELKELCEKIIKDDEISEFGGISLILHPPSIPPSQWPTRNQNMLEEQDSIGNDVPRSRSTGIQFHGELSMDDPLRYAVETKITSGSGMEDRNFKITLNSEKTFLINGARRDGEAWRDLHKLFNHPHGLDVRVRSTVTLRPSMAYHSVNHQEWDNVEVFTMSRSALGEEASRQVERIPGSLTSVSGSNVRREDELHSNGYVSPVTAVTAGGGANADTTASHQPTTGLSVSANCKGKDPVRSSTGSSSSKSQNPGNCWIRHRKK</sequence>
<dbReference type="Proteomes" id="UP000092583">
    <property type="component" value="Unassembled WGS sequence"/>
</dbReference>
<dbReference type="EMBL" id="KI669460">
    <property type="protein sequence ID" value="OCF59882.1"/>
    <property type="molecule type" value="Genomic_DNA"/>
</dbReference>
<evidence type="ECO:0000313" key="2">
    <source>
        <dbReference type="EMBL" id="OCF59882.1"/>
    </source>
</evidence>
<evidence type="ECO:0000256" key="1">
    <source>
        <dbReference type="SAM" id="MobiDB-lite"/>
    </source>
</evidence>
<feature type="compositionally biased region" description="Polar residues" evidence="1">
    <location>
        <begin position="236"/>
        <end position="247"/>
    </location>
</feature>
<reference evidence="3" key="2">
    <citation type="submission" date="2013-12" db="EMBL/GenBank/DDBJ databases">
        <title>Evolution of pathogenesis and genome organization in the Tremellales.</title>
        <authorList>
            <person name="Cuomo C."/>
            <person name="Litvintseva A."/>
            <person name="Heitman J."/>
            <person name="Chen Y."/>
            <person name="Sun S."/>
            <person name="Springer D."/>
            <person name="Dromer F."/>
            <person name="Young S."/>
            <person name="Zeng Q."/>
            <person name="Chapman S."/>
            <person name="Gujja S."/>
            <person name="Saif S."/>
            <person name="Birren B."/>
        </authorList>
    </citation>
    <scope>NUCLEOTIDE SEQUENCE [LARGE SCALE GENOMIC DNA]</scope>
    <source>
        <strain evidence="3">CBS 10435</strain>
    </source>
</reference>
<feature type="region of interest" description="Disordered" evidence="1">
    <location>
        <begin position="228"/>
        <end position="279"/>
    </location>
</feature>
<name>A0A1B9IWJ1_9TREE</name>
<proteinExistence type="predicted"/>
<protein>
    <submittedName>
        <fullName evidence="2">Uncharacterized protein</fullName>
    </submittedName>
</protein>
<keyword evidence="3" id="KW-1185">Reference proteome</keyword>
<accession>A0A1B9IWJ1</accession>
<organism evidence="2 3">
    <name type="scientific">Kwoniella mangroviensis CBS 10435</name>
    <dbReference type="NCBI Taxonomy" id="1331196"/>
    <lineage>
        <taxon>Eukaryota</taxon>
        <taxon>Fungi</taxon>
        <taxon>Dikarya</taxon>
        <taxon>Basidiomycota</taxon>
        <taxon>Agaricomycotina</taxon>
        <taxon>Tremellomycetes</taxon>
        <taxon>Tremellales</taxon>
        <taxon>Cryptococcaceae</taxon>
        <taxon>Kwoniella</taxon>
    </lineage>
</organism>
<reference evidence="2 3" key="1">
    <citation type="submission" date="2013-07" db="EMBL/GenBank/DDBJ databases">
        <title>The Genome Sequence of Kwoniella mangroviensis CBS10435.</title>
        <authorList>
            <consortium name="The Broad Institute Genome Sequencing Platform"/>
            <person name="Cuomo C."/>
            <person name="Litvintseva A."/>
            <person name="Chen Y."/>
            <person name="Heitman J."/>
            <person name="Sun S."/>
            <person name="Springer D."/>
            <person name="Dromer F."/>
            <person name="Young S.K."/>
            <person name="Zeng Q."/>
            <person name="Gargeya S."/>
            <person name="Fitzgerald M."/>
            <person name="Abouelleil A."/>
            <person name="Alvarado L."/>
            <person name="Berlin A.M."/>
            <person name="Chapman S.B."/>
            <person name="Dewar J."/>
            <person name="Goldberg J."/>
            <person name="Griggs A."/>
            <person name="Gujja S."/>
            <person name="Hansen M."/>
            <person name="Howarth C."/>
            <person name="Imamovic A."/>
            <person name="Larimer J."/>
            <person name="McCowan C."/>
            <person name="Murphy C."/>
            <person name="Pearson M."/>
            <person name="Priest M."/>
            <person name="Roberts A."/>
            <person name="Saif S."/>
            <person name="Shea T."/>
            <person name="Sykes S."/>
            <person name="Wortman J."/>
            <person name="Nusbaum C."/>
            <person name="Birren B."/>
        </authorList>
    </citation>
    <scope>NUCLEOTIDE SEQUENCE [LARGE SCALE GENOMIC DNA]</scope>
    <source>
        <strain evidence="2 3">CBS 10435</strain>
    </source>
</reference>